<feature type="region of interest" description="Disordered" evidence="1">
    <location>
        <begin position="119"/>
        <end position="140"/>
    </location>
</feature>
<feature type="compositionally biased region" description="Low complexity" evidence="1">
    <location>
        <begin position="22"/>
        <end position="34"/>
    </location>
</feature>
<comment type="caution">
    <text evidence="2">The sequence shown here is derived from an EMBL/GenBank/DDBJ whole genome shotgun (WGS) entry which is preliminary data.</text>
</comment>
<dbReference type="Proteomes" id="UP000612585">
    <property type="component" value="Unassembled WGS sequence"/>
</dbReference>
<protein>
    <submittedName>
        <fullName evidence="2">Uncharacterized protein</fullName>
    </submittedName>
</protein>
<sequence>MLIVAVGCSKPDDGKDVASVNGSAAPRASGSAPSLTSQERDLKYAQCMRQNGVQMSDPIVSGNDVTFRVEGEPDRETFAKATEACKQYQNKGGDGGPMPAVKIEASRWLAKCMRDKGVESFPDPDADGGFSTDKSVEDDPQFADAKKFCDAEFAKKYRSGP</sequence>
<evidence type="ECO:0000313" key="3">
    <source>
        <dbReference type="Proteomes" id="UP000612585"/>
    </source>
</evidence>
<gene>
    <name evidence="2" type="ORF">Vau01_124600</name>
</gene>
<organism evidence="2 3">
    <name type="scientific">Virgisporangium aurantiacum</name>
    <dbReference type="NCBI Taxonomy" id="175570"/>
    <lineage>
        <taxon>Bacteria</taxon>
        <taxon>Bacillati</taxon>
        <taxon>Actinomycetota</taxon>
        <taxon>Actinomycetes</taxon>
        <taxon>Micromonosporales</taxon>
        <taxon>Micromonosporaceae</taxon>
        <taxon>Virgisporangium</taxon>
    </lineage>
</organism>
<proteinExistence type="predicted"/>
<dbReference type="EMBL" id="BOPG01000141">
    <property type="protein sequence ID" value="GIJ64944.1"/>
    <property type="molecule type" value="Genomic_DNA"/>
</dbReference>
<evidence type="ECO:0000313" key="2">
    <source>
        <dbReference type="EMBL" id="GIJ64944.1"/>
    </source>
</evidence>
<name>A0A8J4E835_9ACTN</name>
<dbReference type="AlphaFoldDB" id="A0A8J4E835"/>
<reference evidence="2" key="1">
    <citation type="submission" date="2021-01" db="EMBL/GenBank/DDBJ databases">
        <title>Whole genome shotgun sequence of Virgisporangium aurantiacum NBRC 16421.</title>
        <authorList>
            <person name="Komaki H."/>
            <person name="Tamura T."/>
        </authorList>
    </citation>
    <scope>NUCLEOTIDE SEQUENCE</scope>
    <source>
        <strain evidence="2">NBRC 16421</strain>
    </source>
</reference>
<evidence type="ECO:0000256" key="1">
    <source>
        <dbReference type="SAM" id="MobiDB-lite"/>
    </source>
</evidence>
<feature type="region of interest" description="Disordered" evidence="1">
    <location>
        <begin position="11"/>
        <end position="39"/>
    </location>
</feature>
<accession>A0A8J4E835</accession>
<keyword evidence="3" id="KW-1185">Reference proteome</keyword>